<gene>
    <name evidence="2" type="ORF">A2264_02165</name>
</gene>
<dbReference type="PROSITE" id="PS51819">
    <property type="entry name" value="VOC"/>
    <property type="match status" value="1"/>
</dbReference>
<dbReference type="EMBL" id="MEVT01000014">
    <property type="protein sequence ID" value="OGC62657.1"/>
    <property type="molecule type" value="Genomic_DNA"/>
</dbReference>
<name>A0A1F4VZP2_UNCKA</name>
<dbReference type="CDD" id="cd06587">
    <property type="entry name" value="VOC"/>
    <property type="match status" value="1"/>
</dbReference>
<accession>A0A1F4VZP2</accession>
<organism evidence="2 3">
    <name type="scientific">candidate division WWE3 bacterium RIFOXYA2_FULL_46_9</name>
    <dbReference type="NCBI Taxonomy" id="1802636"/>
    <lineage>
        <taxon>Bacteria</taxon>
        <taxon>Katanobacteria</taxon>
    </lineage>
</organism>
<dbReference type="Gene3D" id="3.10.180.10">
    <property type="entry name" value="2,3-Dihydroxybiphenyl 1,2-Dioxygenase, domain 1"/>
    <property type="match status" value="1"/>
</dbReference>
<dbReference type="InterPro" id="IPR029068">
    <property type="entry name" value="Glyas_Bleomycin-R_OHBP_Dase"/>
</dbReference>
<evidence type="ECO:0000259" key="1">
    <source>
        <dbReference type="PROSITE" id="PS51819"/>
    </source>
</evidence>
<dbReference type="InterPro" id="IPR037523">
    <property type="entry name" value="VOC_core"/>
</dbReference>
<evidence type="ECO:0000313" key="3">
    <source>
        <dbReference type="Proteomes" id="UP000176614"/>
    </source>
</evidence>
<dbReference type="AlphaFoldDB" id="A0A1F4VZP2"/>
<comment type="caution">
    <text evidence="2">The sequence shown here is derived from an EMBL/GenBank/DDBJ whole genome shotgun (WGS) entry which is preliminary data.</text>
</comment>
<protein>
    <recommendedName>
        <fullName evidence="1">VOC domain-containing protein</fullName>
    </recommendedName>
</protein>
<reference evidence="2 3" key="1">
    <citation type="journal article" date="2016" name="Nat. Commun.">
        <title>Thousands of microbial genomes shed light on interconnected biogeochemical processes in an aquifer system.</title>
        <authorList>
            <person name="Anantharaman K."/>
            <person name="Brown C.T."/>
            <person name="Hug L.A."/>
            <person name="Sharon I."/>
            <person name="Castelle C.J."/>
            <person name="Probst A.J."/>
            <person name="Thomas B.C."/>
            <person name="Singh A."/>
            <person name="Wilkins M.J."/>
            <person name="Karaoz U."/>
            <person name="Brodie E.L."/>
            <person name="Williams K.H."/>
            <person name="Hubbard S.S."/>
            <person name="Banfield J.F."/>
        </authorList>
    </citation>
    <scope>NUCLEOTIDE SEQUENCE [LARGE SCALE GENOMIC DNA]</scope>
</reference>
<sequence length="125" mass="14320">MKLKDNIISVCIWSDDYEKLAKWYEDVLGFTVSQRLTLPDDTGVDFKFEPSYFYVGKHDKVHGKSKDPYRIMINLNVDSVSGIYNELKDKDVNIIAEPFEGPPGGFWCMTIADPEGNILQFFGDK</sequence>
<dbReference type="SUPFAM" id="SSF54593">
    <property type="entry name" value="Glyoxalase/Bleomycin resistance protein/Dihydroxybiphenyl dioxygenase"/>
    <property type="match status" value="1"/>
</dbReference>
<feature type="domain" description="VOC" evidence="1">
    <location>
        <begin position="6"/>
        <end position="124"/>
    </location>
</feature>
<dbReference type="Proteomes" id="UP000176614">
    <property type="component" value="Unassembled WGS sequence"/>
</dbReference>
<dbReference type="Pfam" id="PF00903">
    <property type="entry name" value="Glyoxalase"/>
    <property type="match status" value="1"/>
</dbReference>
<evidence type="ECO:0000313" key="2">
    <source>
        <dbReference type="EMBL" id="OGC62657.1"/>
    </source>
</evidence>
<proteinExistence type="predicted"/>
<dbReference type="InterPro" id="IPR004360">
    <property type="entry name" value="Glyas_Fos-R_dOase_dom"/>
</dbReference>